<accession>A0A382PYP9</accession>
<feature type="domain" description="Fatty acid desaturase" evidence="12">
    <location>
        <begin position="31"/>
        <end position="239"/>
    </location>
</feature>
<sequence>MKINQKVIGFFIFLHLGALLALFPSTFCWSAVALMLVMYWLTASLGICFGFHRYLTHRGMMLPLWLDYTLVFLGTLACQNGPIKWVGHHRMHHQFTDTKNDPHNANRGFWWSHLGWMCYTQDKFDNPETIQRYTKDIHNNKFYQFLDNHFIKIQVALGILFYLLGGISWVVWGIFVRLILVYHATWLVNSACHMFGYKNFEIENDLSTNCWWSALLSFGEGWHNNHHAYPKKAKHGLRKHELDFTWMFIWFLYK</sequence>
<dbReference type="Pfam" id="PF00487">
    <property type="entry name" value="FA_desaturase"/>
    <property type="match status" value="1"/>
</dbReference>
<keyword evidence="8" id="KW-0443">Lipid metabolism</keyword>
<dbReference type="GO" id="GO:0016020">
    <property type="term" value="C:membrane"/>
    <property type="evidence" value="ECO:0007669"/>
    <property type="project" value="UniProtKB-SubCell"/>
</dbReference>
<dbReference type="AlphaFoldDB" id="A0A382PYP9"/>
<organism evidence="13">
    <name type="scientific">marine metagenome</name>
    <dbReference type="NCBI Taxonomy" id="408172"/>
    <lineage>
        <taxon>unclassified sequences</taxon>
        <taxon>metagenomes</taxon>
        <taxon>ecological metagenomes</taxon>
    </lineage>
</organism>
<evidence type="ECO:0000256" key="7">
    <source>
        <dbReference type="ARBA" id="ARBA00023004"/>
    </source>
</evidence>
<evidence type="ECO:0000256" key="1">
    <source>
        <dbReference type="ARBA" id="ARBA00004141"/>
    </source>
</evidence>
<dbReference type="EMBL" id="UINC01110001">
    <property type="protein sequence ID" value="SVC77212.1"/>
    <property type="molecule type" value="Genomic_DNA"/>
</dbReference>
<keyword evidence="4" id="KW-0276">Fatty acid metabolism</keyword>
<keyword evidence="2" id="KW-0444">Lipid biosynthesis</keyword>
<dbReference type="CDD" id="cd03505">
    <property type="entry name" value="Delta9-FADS-like"/>
    <property type="match status" value="1"/>
</dbReference>
<keyword evidence="9 11" id="KW-0472">Membrane</keyword>
<feature type="transmembrane region" description="Helical" evidence="11">
    <location>
        <begin position="29"/>
        <end position="51"/>
    </location>
</feature>
<evidence type="ECO:0000256" key="8">
    <source>
        <dbReference type="ARBA" id="ARBA00023098"/>
    </source>
</evidence>
<evidence type="ECO:0000256" key="3">
    <source>
        <dbReference type="ARBA" id="ARBA00022692"/>
    </source>
</evidence>
<evidence type="ECO:0000256" key="2">
    <source>
        <dbReference type="ARBA" id="ARBA00022516"/>
    </source>
</evidence>
<gene>
    <name evidence="13" type="ORF">METZ01_LOCUS330066</name>
</gene>
<keyword evidence="10" id="KW-0275">Fatty acid biosynthesis</keyword>
<dbReference type="GO" id="GO:0016717">
    <property type="term" value="F:oxidoreductase activity, acting on paired donors, with oxidation of a pair of donors resulting in the reduction of molecular oxygen to two molecules of water"/>
    <property type="evidence" value="ECO:0007669"/>
    <property type="project" value="InterPro"/>
</dbReference>
<evidence type="ECO:0000259" key="12">
    <source>
        <dbReference type="Pfam" id="PF00487"/>
    </source>
</evidence>
<reference evidence="13" key="1">
    <citation type="submission" date="2018-05" db="EMBL/GenBank/DDBJ databases">
        <authorList>
            <person name="Lanie J.A."/>
            <person name="Ng W.-L."/>
            <person name="Kazmierczak K.M."/>
            <person name="Andrzejewski T.M."/>
            <person name="Davidsen T.M."/>
            <person name="Wayne K.J."/>
            <person name="Tettelin H."/>
            <person name="Glass J.I."/>
            <person name="Rusch D."/>
            <person name="Podicherti R."/>
            <person name="Tsui H.-C.T."/>
            <person name="Winkler M.E."/>
        </authorList>
    </citation>
    <scope>NUCLEOTIDE SEQUENCE</scope>
</reference>
<dbReference type="InterPro" id="IPR015876">
    <property type="entry name" value="Acyl-CoA_DS"/>
</dbReference>
<dbReference type="PRINTS" id="PR00075">
    <property type="entry name" value="FACDDSATRASE"/>
</dbReference>
<dbReference type="PANTHER" id="PTHR11351">
    <property type="entry name" value="ACYL-COA DESATURASE"/>
    <property type="match status" value="1"/>
</dbReference>
<keyword evidence="3 11" id="KW-0812">Transmembrane</keyword>
<proteinExistence type="predicted"/>
<dbReference type="PANTHER" id="PTHR11351:SF31">
    <property type="entry name" value="DESATURASE 1, ISOFORM A-RELATED"/>
    <property type="match status" value="1"/>
</dbReference>
<evidence type="ECO:0000256" key="5">
    <source>
        <dbReference type="ARBA" id="ARBA00022989"/>
    </source>
</evidence>
<name>A0A382PYP9_9ZZZZ</name>
<protein>
    <recommendedName>
        <fullName evidence="12">Fatty acid desaturase domain-containing protein</fullName>
    </recommendedName>
</protein>
<feature type="transmembrane region" description="Helical" evidence="11">
    <location>
        <begin position="159"/>
        <end position="182"/>
    </location>
</feature>
<feature type="non-terminal residue" evidence="13">
    <location>
        <position position="254"/>
    </location>
</feature>
<evidence type="ECO:0000256" key="10">
    <source>
        <dbReference type="ARBA" id="ARBA00023160"/>
    </source>
</evidence>
<comment type="subcellular location">
    <subcellularLocation>
        <location evidence="1">Membrane</location>
        <topology evidence="1">Multi-pass membrane protein</topology>
    </subcellularLocation>
</comment>
<keyword evidence="5 11" id="KW-1133">Transmembrane helix</keyword>
<feature type="transmembrane region" description="Helical" evidence="11">
    <location>
        <begin position="7"/>
        <end position="23"/>
    </location>
</feature>
<evidence type="ECO:0000256" key="11">
    <source>
        <dbReference type="SAM" id="Phobius"/>
    </source>
</evidence>
<keyword evidence="7" id="KW-0408">Iron</keyword>
<dbReference type="GO" id="GO:0006633">
    <property type="term" value="P:fatty acid biosynthetic process"/>
    <property type="evidence" value="ECO:0007669"/>
    <property type="project" value="UniProtKB-KW"/>
</dbReference>
<evidence type="ECO:0000313" key="13">
    <source>
        <dbReference type="EMBL" id="SVC77212.1"/>
    </source>
</evidence>
<evidence type="ECO:0000256" key="4">
    <source>
        <dbReference type="ARBA" id="ARBA00022832"/>
    </source>
</evidence>
<keyword evidence="6" id="KW-0560">Oxidoreductase</keyword>
<evidence type="ECO:0000256" key="6">
    <source>
        <dbReference type="ARBA" id="ARBA00023002"/>
    </source>
</evidence>
<dbReference type="InterPro" id="IPR005804">
    <property type="entry name" value="FA_desaturase_dom"/>
</dbReference>
<evidence type="ECO:0000256" key="9">
    <source>
        <dbReference type="ARBA" id="ARBA00023136"/>
    </source>
</evidence>